<accession>A0ABN1YBC1</accession>
<proteinExistence type="predicted"/>
<evidence type="ECO:0000256" key="1">
    <source>
        <dbReference type="SAM" id="MobiDB-lite"/>
    </source>
</evidence>
<sequence length="109" mass="11685">MNGAPVVELLWWPGCPSHPRALELLGAEMTALGLDPATVESRPVLTDDEAAREHFTGSPTIRVDGADIDPPPDTTPPALTCRLYLLPDGRPSPLPDRGRIREALARAVS</sequence>
<dbReference type="EMBL" id="BAAAJK010000059">
    <property type="protein sequence ID" value="GAA1403105.1"/>
    <property type="molecule type" value="Genomic_DNA"/>
</dbReference>
<dbReference type="RefSeq" id="WP_344030130.1">
    <property type="nucleotide sequence ID" value="NZ_BAAAJK010000059.1"/>
</dbReference>
<evidence type="ECO:0000313" key="3">
    <source>
        <dbReference type="Proteomes" id="UP001501414"/>
    </source>
</evidence>
<evidence type="ECO:0008006" key="4">
    <source>
        <dbReference type="Google" id="ProtNLM"/>
    </source>
</evidence>
<comment type="caution">
    <text evidence="2">The sequence shown here is derived from an EMBL/GenBank/DDBJ whole genome shotgun (WGS) entry which is preliminary data.</text>
</comment>
<keyword evidence="3" id="KW-1185">Reference proteome</keyword>
<protein>
    <recommendedName>
        <fullName evidence="4">Thioredoxin family protein</fullName>
    </recommendedName>
</protein>
<gene>
    <name evidence="2" type="ORF">GCM10009613_63820</name>
</gene>
<name>A0ABN1YBC1_9PSEU</name>
<dbReference type="Proteomes" id="UP001501414">
    <property type="component" value="Unassembled WGS sequence"/>
</dbReference>
<organism evidence="2 3">
    <name type="scientific">Pseudonocardia kongjuensis</name>
    <dbReference type="NCBI Taxonomy" id="102227"/>
    <lineage>
        <taxon>Bacteria</taxon>
        <taxon>Bacillati</taxon>
        <taxon>Actinomycetota</taxon>
        <taxon>Actinomycetes</taxon>
        <taxon>Pseudonocardiales</taxon>
        <taxon>Pseudonocardiaceae</taxon>
        <taxon>Pseudonocardia</taxon>
    </lineage>
</organism>
<evidence type="ECO:0000313" key="2">
    <source>
        <dbReference type="EMBL" id="GAA1403105.1"/>
    </source>
</evidence>
<feature type="region of interest" description="Disordered" evidence="1">
    <location>
        <begin position="51"/>
        <end position="98"/>
    </location>
</feature>
<reference evidence="2 3" key="1">
    <citation type="journal article" date="2019" name="Int. J. Syst. Evol. Microbiol.">
        <title>The Global Catalogue of Microorganisms (GCM) 10K type strain sequencing project: providing services to taxonomists for standard genome sequencing and annotation.</title>
        <authorList>
            <consortium name="The Broad Institute Genomics Platform"/>
            <consortium name="The Broad Institute Genome Sequencing Center for Infectious Disease"/>
            <person name="Wu L."/>
            <person name="Ma J."/>
        </authorList>
    </citation>
    <scope>NUCLEOTIDE SEQUENCE [LARGE SCALE GENOMIC DNA]</scope>
    <source>
        <strain evidence="2 3">JCM 11896</strain>
    </source>
</reference>